<comment type="similarity">
    <text evidence="3">Belongs to the glycosyl hydrolase 3 family.</text>
</comment>
<keyword evidence="6" id="KW-0732">Signal</keyword>
<dbReference type="HOGENOM" id="CLU_1156365_0_0_1"/>
<organism evidence="12 13">
    <name type="scientific">Dothistroma septosporum (strain NZE10 / CBS 128990)</name>
    <name type="common">Red band needle blight fungus</name>
    <name type="synonym">Mycosphaerella pini</name>
    <dbReference type="NCBI Taxonomy" id="675120"/>
    <lineage>
        <taxon>Eukaryota</taxon>
        <taxon>Fungi</taxon>
        <taxon>Dikarya</taxon>
        <taxon>Ascomycota</taxon>
        <taxon>Pezizomycotina</taxon>
        <taxon>Dothideomycetes</taxon>
        <taxon>Dothideomycetidae</taxon>
        <taxon>Mycosphaerellales</taxon>
        <taxon>Mycosphaerellaceae</taxon>
        <taxon>Dothistroma</taxon>
    </lineage>
</organism>
<evidence type="ECO:0000259" key="11">
    <source>
        <dbReference type="Pfam" id="PF14310"/>
    </source>
</evidence>
<reference evidence="12 13" key="2">
    <citation type="journal article" date="2012" name="PLoS Pathog.">
        <title>Diverse lifestyles and strategies of plant pathogenesis encoded in the genomes of eighteen Dothideomycetes fungi.</title>
        <authorList>
            <person name="Ohm R.A."/>
            <person name="Feau N."/>
            <person name="Henrissat B."/>
            <person name="Schoch C.L."/>
            <person name="Horwitz B.A."/>
            <person name="Barry K.W."/>
            <person name="Condon B.J."/>
            <person name="Copeland A.C."/>
            <person name="Dhillon B."/>
            <person name="Glaser F."/>
            <person name="Hesse C.N."/>
            <person name="Kosti I."/>
            <person name="LaButti K."/>
            <person name="Lindquist E.A."/>
            <person name="Lucas S."/>
            <person name="Salamov A.A."/>
            <person name="Bradshaw R.E."/>
            <person name="Ciuffetti L."/>
            <person name="Hamelin R.C."/>
            <person name="Kema G.H.J."/>
            <person name="Lawrence C."/>
            <person name="Scott J.A."/>
            <person name="Spatafora J.W."/>
            <person name="Turgeon B.G."/>
            <person name="de Wit P.J.G.M."/>
            <person name="Zhong S."/>
            <person name="Goodwin S.B."/>
            <person name="Grigoriev I.V."/>
        </authorList>
    </citation>
    <scope>NUCLEOTIDE SEQUENCE [LARGE SCALE GENOMIC DNA]</scope>
    <source>
        <strain evidence="13">NZE10 / CBS 128990</strain>
    </source>
</reference>
<dbReference type="AlphaFoldDB" id="N1PS02"/>
<evidence type="ECO:0000256" key="3">
    <source>
        <dbReference type="ARBA" id="ARBA00005336"/>
    </source>
</evidence>
<dbReference type="InterPro" id="IPR036881">
    <property type="entry name" value="Glyco_hydro_3_C_sf"/>
</dbReference>
<keyword evidence="13" id="KW-1185">Reference proteome</keyword>
<evidence type="ECO:0000256" key="8">
    <source>
        <dbReference type="ARBA" id="ARBA00023295"/>
    </source>
</evidence>
<keyword evidence="8" id="KW-0326">Glycosidase</keyword>
<protein>
    <recommendedName>
        <fullName evidence="4">beta-glucosidase</fullName>
        <ecNumber evidence="4">3.2.1.21</ecNumber>
    </recommendedName>
</protein>
<comment type="catalytic activity">
    <reaction evidence="1">
        <text>Hydrolysis of terminal, non-reducing beta-D-glucosyl residues with release of beta-D-glucose.</text>
        <dbReference type="EC" id="3.2.1.21"/>
    </reaction>
</comment>
<evidence type="ECO:0000313" key="13">
    <source>
        <dbReference type="Proteomes" id="UP000016933"/>
    </source>
</evidence>
<evidence type="ECO:0000256" key="2">
    <source>
        <dbReference type="ARBA" id="ARBA00004613"/>
    </source>
</evidence>
<evidence type="ECO:0000313" key="12">
    <source>
        <dbReference type="EMBL" id="EME45135.1"/>
    </source>
</evidence>
<dbReference type="Proteomes" id="UP000016933">
    <property type="component" value="Unassembled WGS sequence"/>
</dbReference>
<dbReference type="InterPro" id="IPR026891">
    <property type="entry name" value="Fn3-like"/>
</dbReference>
<dbReference type="eggNOG" id="ENOG502QR4D">
    <property type="taxonomic scope" value="Eukaryota"/>
</dbReference>
<dbReference type="PANTHER" id="PTHR42715">
    <property type="entry name" value="BETA-GLUCOSIDASE"/>
    <property type="match status" value="1"/>
</dbReference>
<reference evidence="13" key="1">
    <citation type="journal article" date="2012" name="PLoS Genet.">
        <title>The genomes of the fungal plant pathogens Cladosporium fulvum and Dothistroma septosporum reveal adaptation to different hosts and lifestyles but also signatures of common ancestry.</title>
        <authorList>
            <person name="de Wit P.J.G.M."/>
            <person name="van der Burgt A."/>
            <person name="Oekmen B."/>
            <person name="Stergiopoulos I."/>
            <person name="Abd-Elsalam K.A."/>
            <person name="Aerts A.L."/>
            <person name="Bahkali A.H."/>
            <person name="Beenen H.G."/>
            <person name="Chettri P."/>
            <person name="Cox M.P."/>
            <person name="Datema E."/>
            <person name="de Vries R.P."/>
            <person name="Dhillon B."/>
            <person name="Ganley A.R."/>
            <person name="Griffiths S.A."/>
            <person name="Guo Y."/>
            <person name="Hamelin R.C."/>
            <person name="Henrissat B."/>
            <person name="Kabir M.S."/>
            <person name="Jashni M.K."/>
            <person name="Kema G."/>
            <person name="Klaubauf S."/>
            <person name="Lapidus A."/>
            <person name="Levasseur A."/>
            <person name="Lindquist E."/>
            <person name="Mehrabi R."/>
            <person name="Ohm R.A."/>
            <person name="Owen T.J."/>
            <person name="Salamov A."/>
            <person name="Schwelm A."/>
            <person name="Schijlen E."/>
            <person name="Sun H."/>
            <person name="van den Burg H.A."/>
            <person name="van Ham R.C.H.J."/>
            <person name="Zhang S."/>
            <person name="Goodwin S.B."/>
            <person name="Grigoriev I.V."/>
            <person name="Collemare J."/>
            <person name="Bradshaw R.E."/>
        </authorList>
    </citation>
    <scope>NUCLEOTIDE SEQUENCE [LARGE SCALE GENOMIC DNA]</scope>
    <source>
        <strain evidence="13">NZE10 / CBS 128990</strain>
    </source>
</reference>
<dbReference type="STRING" id="675120.N1PS02"/>
<comment type="function">
    <text evidence="9">Beta-glucosidases are one of a number of cellulolytic enzymes involved in the degradation of cellulosic biomass. Catalyzes the last step releasing glucose from the inhibitory cellobiose.</text>
</comment>
<accession>N1PS02</accession>
<name>N1PS02_DOTSN</name>
<dbReference type="Pfam" id="PF14310">
    <property type="entry name" value="Fn3-like"/>
    <property type="match status" value="1"/>
</dbReference>
<gene>
    <name evidence="12" type="ORF">DOTSEDRAFT_33711</name>
</gene>
<evidence type="ECO:0000256" key="1">
    <source>
        <dbReference type="ARBA" id="ARBA00000448"/>
    </source>
</evidence>
<evidence type="ECO:0000256" key="4">
    <source>
        <dbReference type="ARBA" id="ARBA00012744"/>
    </source>
</evidence>
<feature type="domain" description="Fibronectin type III-like" evidence="11">
    <location>
        <begin position="185"/>
        <end position="229"/>
    </location>
</feature>
<dbReference type="InterPro" id="IPR050288">
    <property type="entry name" value="Cellulose_deg_GH3"/>
</dbReference>
<evidence type="ECO:0000256" key="10">
    <source>
        <dbReference type="SAM" id="MobiDB-lite"/>
    </source>
</evidence>
<dbReference type="EC" id="3.2.1.21" evidence="4"/>
<dbReference type="SUPFAM" id="SSF52279">
    <property type="entry name" value="Beta-D-glucan exohydrolase, C-terminal domain"/>
    <property type="match status" value="1"/>
</dbReference>
<proteinExistence type="inferred from homology"/>
<dbReference type="InterPro" id="IPR013783">
    <property type="entry name" value="Ig-like_fold"/>
</dbReference>
<evidence type="ECO:0000256" key="7">
    <source>
        <dbReference type="ARBA" id="ARBA00022801"/>
    </source>
</evidence>
<evidence type="ECO:0000256" key="9">
    <source>
        <dbReference type="ARBA" id="ARBA00024983"/>
    </source>
</evidence>
<sequence>MVPLTAKEKSTAVFGEDAGPNPSRSHGCGDRACCRGTNAMGKLIPTAHSNSGDRNNLTVWQGAEATVAKVTGNCNNIILVVRPVGTVEAQKWKDYPHDSRESRMDPSVKLPYTVGRDRNDLALTCRINPQLDFQEGVYIDYIQFHQADIESMDESGVGLSFVASVPFVKVQRSLRTEDRLAWLGKGPVQPGESVHVHFDPHRRDVSSWDIVSQHWQISEHARSMYMGTRSRDLPLTAALE</sequence>
<dbReference type="EMBL" id="KB446538">
    <property type="protein sequence ID" value="EME45135.1"/>
    <property type="molecule type" value="Genomic_DNA"/>
</dbReference>
<dbReference type="PANTHER" id="PTHR42715:SF12">
    <property type="entry name" value="BETA-GLUCOSIDASE G-RELATED"/>
    <property type="match status" value="1"/>
</dbReference>
<dbReference type="GO" id="GO:0005576">
    <property type="term" value="C:extracellular region"/>
    <property type="evidence" value="ECO:0007669"/>
    <property type="project" value="UniProtKB-SubCell"/>
</dbReference>
<dbReference type="GO" id="GO:0009251">
    <property type="term" value="P:glucan catabolic process"/>
    <property type="evidence" value="ECO:0007669"/>
    <property type="project" value="TreeGrafter"/>
</dbReference>
<dbReference type="Gene3D" id="2.60.40.10">
    <property type="entry name" value="Immunoglobulins"/>
    <property type="match status" value="1"/>
</dbReference>
<comment type="subcellular location">
    <subcellularLocation>
        <location evidence="2">Secreted</location>
    </subcellularLocation>
</comment>
<dbReference type="GO" id="GO:0008422">
    <property type="term" value="F:beta-glucosidase activity"/>
    <property type="evidence" value="ECO:0007669"/>
    <property type="project" value="UniProtKB-EC"/>
</dbReference>
<evidence type="ECO:0000256" key="6">
    <source>
        <dbReference type="ARBA" id="ARBA00022729"/>
    </source>
</evidence>
<feature type="compositionally biased region" description="Basic and acidic residues" evidence="10">
    <location>
        <begin position="1"/>
        <end position="10"/>
    </location>
</feature>
<feature type="region of interest" description="Disordered" evidence="10">
    <location>
        <begin position="1"/>
        <end position="28"/>
    </location>
</feature>
<keyword evidence="7" id="KW-0378">Hydrolase</keyword>
<dbReference type="OrthoDB" id="3040642at2759"/>
<keyword evidence="5" id="KW-0964">Secreted</keyword>
<evidence type="ECO:0000256" key="5">
    <source>
        <dbReference type="ARBA" id="ARBA00022525"/>
    </source>
</evidence>